<dbReference type="GO" id="GO:0005829">
    <property type="term" value="C:cytosol"/>
    <property type="evidence" value="ECO:0007669"/>
    <property type="project" value="TreeGrafter"/>
</dbReference>
<dbReference type="InterPro" id="IPR005794">
    <property type="entry name" value="Fmt"/>
</dbReference>
<comment type="caution">
    <text evidence="8">The sequence shown here is derived from an EMBL/GenBank/DDBJ whole genome shotgun (WGS) entry which is preliminary data.</text>
</comment>
<evidence type="ECO:0000259" key="7">
    <source>
        <dbReference type="Pfam" id="PF02911"/>
    </source>
</evidence>
<dbReference type="FunFam" id="3.40.50.12230:FF:000001">
    <property type="entry name" value="Methionyl-tRNA formyltransferase"/>
    <property type="match status" value="1"/>
</dbReference>
<accession>A0A3D9IW56</accession>
<dbReference type="PANTHER" id="PTHR11138">
    <property type="entry name" value="METHIONYL-TRNA FORMYLTRANSFERASE"/>
    <property type="match status" value="1"/>
</dbReference>
<dbReference type="InterPro" id="IPR011034">
    <property type="entry name" value="Formyl_transferase-like_C_sf"/>
</dbReference>
<comment type="similarity">
    <text evidence="1 5">Belongs to the Fmt family.</text>
</comment>
<dbReference type="InterPro" id="IPR002376">
    <property type="entry name" value="Formyl_transf_N"/>
</dbReference>
<feature type="domain" description="Formyl transferase N-terminal" evidence="6">
    <location>
        <begin position="16"/>
        <end position="190"/>
    </location>
</feature>
<evidence type="ECO:0000256" key="2">
    <source>
        <dbReference type="ARBA" id="ARBA00012261"/>
    </source>
</evidence>
<name>A0A3D9IW56_9BACL</name>
<evidence type="ECO:0000256" key="3">
    <source>
        <dbReference type="ARBA" id="ARBA00022679"/>
    </source>
</evidence>
<dbReference type="GO" id="GO:0004479">
    <property type="term" value="F:methionyl-tRNA formyltransferase activity"/>
    <property type="evidence" value="ECO:0007669"/>
    <property type="project" value="UniProtKB-UniRule"/>
</dbReference>
<organism evidence="8 9">
    <name type="scientific">Cohnella lupini</name>
    <dbReference type="NCBI Taxonomy" id="1294267"/>
    <lineage>
        <taxon>Bacteria</taxon>
        <taxon>Bacillati</taxon>
        <taxon>Bacillota</taxon>
        <taxon>Bacilli</taxon>
        <taxon>Bacillales</taxon>
        <taxon>Paenibacillaceae</taxon>
        <taxon>Cohnella</taxon>
    </lineage>
</organism>
<dbReference type="PANTHER" id="PTHR11138:SF5">
    <property type="entry name" value="METHIONYL-TRNA FORMYLTRANSFERASE, MITOCHONDRIAL"/>
    <property type="match status" value="1"/>
</dbReference>
<dbReference type="InterPro" id="IPR036477">
    <property type="entry name" value="Formyl_transf_N_sf"/>
</dbReference>
<dbReference type="InterPro" id="IPR044135">
    <property type="entry name" value="Met-tRNA-FMT_C"/>
</dbReference>
<dbReference type="Gene3D" id="3.40.50.12230">
    <property type="match status" value="1"/>
</dbReference>
<keyword evidence="4 5" id="KW-0648">Protein biosynthesis</keyword>
<sequence>MKPANPKRIGRMENSMKILFMGTPQFAVSSLEMLLDQGYDVVAVVTQPDRPKGRKRELTPPPVKSFALERGLKVLQPEKLRSPAGVAEVAELAPDLIVTAAYGQILPKSVLDLPRLGCINVHGSLLPRYRGGAPIQRSIINGETVTGVTLMFMAEGLDTGDMIAKVEVPITDEDTAGTMFEKLSESGAGLLKEWLPRIIEGTAARIPQQDSESTYAPNLTREDEKLDWSQGSRQLFDRVRGLNPMAGGFTYLDGEVFKVWGCRIPQGSDTVMRPEWTTLVPGSILETGTIGIRIRTGDGSIVLTEVQPAGKKALAATEFAKGARLAPGKVLG</sequence>
<proteinExistence type="inferred from homology"/>
<dbReference type="AlphaFoldDB" id="A0A3D9IW56"/>
<dbReference type="NCBIfam" id="TIGR00460">
    <property type="entry name" value="fmt"/>
    <property type="match status" value="1"/>
</dbReference>
<comment type="function">
    <text evidence="5">Attaches a formyl group to the free amino group of methionyl-tRNA(fMet). The formyl group appears to play a dual role in the initiator identity of N-formylmethionyl-tRNA by promoting its recognition by IF2 and preventing the misappropriation of this tRNA by the elongation apparatus.</text>
</comment>
<dbReference type="EC" id="2.1.2.9" evidence="2 5"/>
<dbReference type="InterPro" id="IPR041711">
    <property type="entry name" value="Met-tRNA-FMT_N"/>
</dbReference>
<dbReference type="HAMAP" id="MF_00182">
    <property type="entry name" value="Formyl_trans"/>
    <property type="match status" value="1"/>
</dbReference>
<evidence type="ECO:0000256" key="1">
    <source>
        <dbReference type="ARBA" id="ARBA00010699"/>
    </source>
</evidence>
<evidence type="ECO:0000256" key="4">
    <source>
        <dbReference type="ARBA" id="ARBA00022917"/>
    </source>
</evidence>
<dbReference type="SUPFAM" id="SSF53328">
    <property type="entry name" value="Formyltransferase"/>
    <property type="match status" value="1"/>
</dbReference>
<keyword evidence="9" id="KW-1185">Reference proteome</keyword>
<evidence type="ECO:0000313" key="8">
    <source>
        <dbReference type="EMBL" id="RED65914.1"/>
    </source>
</evidence>
<gene>
    <name evidence="5" type="primary">fmt</name>
    <name evidence="8" type="ORF">DFP95_101410</name>
</gene>
<dbReference type="CDD" id="cd08704">
    <property type="entry name" value="Met_tRNA_FMT_C"/>
    <property type="match status" value="1"/>
</dbReference>
<dbReference type="PROSITE" id="PS00373">
    <property type="entry name" value="GART"/>
    <property type="match status" value="1"/>
</dbReference>
<dbReference type="Proteomes" id="UP000256869">
    <property type="component" value="Unassembled WGS sequence"/>
</dbReference>
<comment type="catalytic activity">
    <reaction evidence="5">
        <text>L-methionyl-tRNA(fMet) + (6R)-10-formyltetrahydrofolate = N-formyl-L-methionyl-tRNA(fMet) + (6S)-5,6,7,8-tetrahydrofolate + H(+)</text>
        <dbReference type="Rhea" id="RHEA:24380"/>
        <dbReference type="Rhea" id="RHEA-COMP:9952"/>
        <dbReference type="Rhea" id="RHEA-COMP:9953"/>
        <dbReference type="ChEBI" id="CHEBI:15378"/>
        <dbReference type="ChEBI" id="CHEBI:57453"/>
        <dbReference type="ChEBI" id="CHEBI:78530"/>
        <dbReference type="ChEBI" id="CHEBI:78844"/>
        <dbReference type="ChEBI" id="CHEBI:195366"/>
        <dbReference type="EC" id="2.1.2.9"/>
    </reaction>
</comment>
<protein>
    <recommendedName>
        <fullName evidence="2 5">Methionyl-tRNA formyltransferase</fullName>
        <ecNumber evidence="2 5">2.1.2.9</ecNumber>
    </recommendedName>
</protein>
<evidence type="ECO:0000256" key="5">
    <source>
        <dbReference type="HAMAP-Rule" id="MF_00182"/>
    </source>
</evidence>
<evidence type="ECO:0000313" key="9">
    <source>
        <dbReference type="Proteomes" id="UP000256869"/>
    </source>
</evidence>
<keyword evidence="3 5" id="KW-0808">Transferase</keyword>
<dbReference type="Pfam" id="PF02911">
    <property type="entry name" value="Formyl_trans_C"/>
    <property type="match status" value="1"/>
</dbReference>
<evidence type="ECO:0000259" key="6">
    <source>
        <dbReference type="Pfam" id="PF00551"/>
    </source>
</evidence>
<dbReference type="InterPro" id="IPR005793">
    <property type="entry name" value="Formyl_trans_C"/>
</dbReference>
<dbReference type="CDD" id="cd08646">
    <property type="entry name" value="FMT_core_Met-tRNA-FMT_N"/>
    <property type="match status" value="1"/>
</dbReference>
<dbReference type="SUPFAM" id="SSF50486">
    <property type="entry name" value="FMT C-terminal domain-like"/>
    <property type="match status" value="1"/>
</dbReference>
<dbReference type="Pfam" id="PF00551">
    <property type="entry name" value="Formyl_trans_N"/>
    <property type="match status" value="1"/>
</dbReference>
<feature type="binding site" evidence="5">
    <location>
        <begin position="124"/>
        <end position="127"/>
    </location>
    <ligand>
        <name>(6S)-5,6,7,8-tetrahydrofolate</name>
        <dbReference type="ChEBI" id="CHEBI:57453"/>
    </ligand>
</feature>
<dbReference type="InterPro" id="IPR001555">
    <property type="entry name" value="GART_AS"/>
</dbReference>
<dbReference type="EMBL" id="QRDY01000001">
    <property type="protein sequence ID" value="RED65914.1"/>
    <property type="molecule type" value="Genomic_DNA"/>
</dbReference>
<reference evidence="8 9" key="1">
    <citation type="submission" date="2018-07" db="EMBL/GenBank/DDBJ databases">
        <title>Genomic Encyclopedia of Type Strains, Phase III (KMG-III): the genomes of soil and plant-associated and newly described type strains.</title>
        <authorList>
            <person name="Whitman W."/>
        </authorList>
    </citation>
    <scope>NUCLEOTIDE SEQUENCE [LARGE SCALE GENOMIC DNA]</scope>
    <source>
        <strain evidence="8 9">CECT 8236</strain>
    </source>
</reference>
<feature type="domain" description="Formyl transferase C-terminal" evidence="7">
    <location>
        <begin position="219"/>
        <end position="323"/>
    </location>
</feature>